<evidence type="ECO:0000313" key="2">
    <source>
        <dbReference type="EMBL" id="QYY43124.1"/>
    </source>
</evidence>
<protein>
    <submittedName>
        <fullName evidence="2">Uncharacterized protein</fullName>
    </submittedName>
</protein>
<accession>A0ABX8YBR7</accession>
<sequence>MAKRVQAVEEKVGLIAQAQAEYEAIVEEVRGFCQKAQELRKQADELRRSGSIDPQVAKEVKQLLEQAEFFDQLADKKDGHPRLEAIRRLEELQREASGLRETVQHNKSVLARQKQDLDEVKEEAAAMIRRAEERIRETEQLLVFQMAKLEELEG</sequence>
<gene>
    <name evidence="2" type="ORF">K3F53_02085</name>
</gene>
<keyword evidence="3" id="KW-1185">Reference proteome</keyword>
<evidence type="ECO:0000256" key="1">
    <source>
        <dbReference type="SAM" id="Coils"/>
    </source>
</evidence>
<name>A0ABX8YBR7_ANETH</name>
<organism evidence="2 3">
    <name type="scientific">Aneurinibacillus thermoaerophilus</name>
    <dbReference type="NCBI Taxonomy" id="143495"/>
    <lineage>
        <taxon>Bacteria</taxon>
        <taxon>Bacillati</taxon>
        <taxon>Bacillota</taxon>
        <taxon>Bacilli</taxon>
        <taxon>Bacillales</taxon>
        <taxon>Paenibacillaceae</taxon>
        <taxon>Aneurinibacillus group</taxon>
        <taxon>Aneurinibacillus</taxon>
    </lineage>
</organism>
<dbReference type="EMBL" id="CP080764">
    <property type="protein sequence ID" value="QYY43124.1"/>
    <property type="molecule type" value="Genomic_DNA"/>
</dbReference>
<evidence type="ECO:0000313" key="3">
    <source>
        <dbReference type="Proteomes" id="UP000826616"/>
    </source>
</evidence>
<dbReference type="Proteomes" id="UP000826616">
    <property type="component" value="Chromosome"/>
</dbReference>
<reference evidence="2 3" key="1">
    <citation type="submission" date="2021-08" db="EMBL/GenBank/DDBJ databases">
        <title>Complete genome sequence of the strain Aneurinibacillus thermoaerophilus CCM 8960.</title>
        <authorList>
            <person name="Musilova J."/>
            <person name="Kourilova X."/>
            <person name="Pernicova I."/>
            <person name="Bezdicek M."/>
            <person name="Lengerova M."/>
            <person name="Obruca S."/>
            <person name="Sedlar K."/>
        </authorList>
    </citation>
    <scope>NUCLEOTIDE SEQUENCE [LARGE SCALE GENOMIC DNA]</scope>
    <source>
        <strain evidence="2 3">CCM 8960</strain>
    </source>
</reference>
<feature type="coiled-coil region" evidence="1">
    <location>
        <begin position="82"/>
        <end position="148"/>
    </location>
</feature>
<dbReference type="RefSeq" id="WP_057900017.1">
    <property type="nucleotide sequence ID" value="NZ_CP080764.1"/>
</dbReference>
<proteinExistence type="predicted"/>
<keyword evidence="1" id="KW-0175">Coiled coil</keyword>
<dbReference type="GeneID" id="97140147"/>